<evidence type="ECO:0000313" key="16">
    <source>
        <dbReference type="Ensembl" id="ENSMCSP00000017246.1"/>
    </source>
</evidence>
<keyword evidence="17" id="KW-1185">Reference proteome</keyword>
<keyword evidence="8 14" id="KW-1133">Transmembrane helix</keyword>
<keyword evidence="12 13" id="KW-0539">Nucleus</keyword>
<organism evidence="16 17">
    <name type="scientific">Malurus cyaneus samueli</name>
    <dbReference type="NCBI Taxonomy" id="2593467"/>
    <lineage>
        <taxon>Eukaryota</taxon>
        <taxon>Metazoa</taxon>
        <taxon>Chordata</taxon>
        <taxon>Craniata</taxon>
        <taxon>Vertebrata</taxon>
        <taxon>Euteleostomi</taxon>
        <taxon>Archelosauria</taxon>
        <taxon>Archosauria</taxon>
        <taxon>Dinosauria</taxon>
        <taxon>Saurischia</taxon>
        <taxon>Theropoda</taxon>
        <taxon>Coelurosauria</taxon>
        <taxon>Aves</taxon>
        <taxon>Neognathae</taxon>
        <taxon>Neoaves</taxon>
        <taxon>Telluraves</taxon>
        <taxon>Australaves</taxon>
        <taxon>Passeriformes</taxon>
        <taxon>Meliphagoidea</taxon>
        <taxon>Maluridae</taxon>
        <taxon>Malurus</taxon>
    </lineage>
</organism>
<reference evidence="16" key="2">
    <citation type="submission" date="2025-09" db="UniProtKB">
        <authorList>
            <consortium name="Ensembl"/>
        </authorList>
    </citation>
    <scope>IDENTIFICATION</scope>
</reference>
<keyword evidence="5" id="KW-0808">Transferase</keyword>
<dbReference type="CDD" id="cd00086">
    <property type="entry name" value="homeodomain"/>
    <property type="match status" value="1"/>
</dbReference>
<dbReference type="UniPathway" id="UPA00222"/>
<dbReference type="InterPro" id="IPR006634">
    <property type="entry name" value="TLC-dom"/>
</dbReference>
<dbReference type="InterPro" id="IPR001356">
    <property type="entry name" value="HD"/>
</dbReference>
<keyword evidence="9" id="KW-0443">Lipid metabolism</keyword>
<evidence type="ECO:0000256" key="13">
    <source>
        <dbReference type="RuleBase" id="RU000682"/>
    </source>
</evidence>
<feature type="transmembrane region" description="Helical" evidence="14">
    <location>
        <begin position="55"/>
        <end position="75"/>
    </location>
</feature>
<dbReference type="GO" id="GO:0005789">
    <property type="term" value="C:endoplasmic reticulum membrane"/>
    <property type="evidence" value="ECO:0007669"/>
    <property type="project" value="UniProtKB-SubCell"/>
</dbReference>
<evidence type="ECO:0000256" key="12">
    <source>
        <dbReference type="PROSITE-ProRule" id="PRU00108"/>
    </source>
</evidence>
<evidence type="ECO:0000256" key="14">
    <source>
        <dbReference type="SAM" id="Phobius"/>
    </source>
</evidence>
<feature type="transmembrane region" description="Helical" evidence="14">
    <location>
        <begin position="190"/>
        <end position="209"/>
    </location>
</feature>
<dbReference type="OrthoDB" id="537032at2759"/>
<dbReference type="Pfam" id="PF00046">
    <property type="entry name" value="Homeodomain"/>
    <property type="match status" value="1"/>
</dbReference>
<dbReference type="PANTHER" id="PTHR12560">
    <property type="entry name" value="LONGEVITY ASSURANCE FACTOR 1 LAG1"/>
    <property type="match status" value="1"/>
</dbReference>
<dbReference type="PANTHER" id="PTHR12560:SF8">
    <property type="entry name" value="CERAMIDE SYNTHASE 5"/>
    <property type="match status" value="1"/>
</dbReference>
<comment type="pathway">
    <text evidence="3">Sphingolipid metabolism.</text>
</comment>
<comment type="catalytic activity">
    <reaction evidence="11">
        <text>sphinganine + octadecanoyl-CoA = N-(octadecanoyl)-sphinganine + CoA + H(+)</text>
        <dbReference type="Rhea" id="RHEA:36547"/>
        <dbReference type="ChEBI" id="CHEBI:15378"/>
        <dbReference type="ChEBI" id="CHEBI:57287"/>
        <dbReference type="ChEBI" id="CHEBI:57394"/>
        <dbReference type="ChEBI" id="CHEBI:57817"/>
        <dbReference type="ChEBI" id="CHEBI:67033"/>
    </reaction>
    <physiologicalReaction direction="left-to-right" evidence="11">
        <dbReference type="Rhea" id="RHEA:36548"/>
    </physiologicalReaction>
</comment>
<protein>
    <submittedName>
        <fullName evidence="16">Ceramide synthase 5</fullName>
    </submittedName>
</protein>
<dbReference type="GO" id="GO:0003677">
    <property type="term" value="F:DNA binding"/>
    <property type="evidence" value="ECO:0007669"/>
    <property type="project" value="UniProtKB-UniRule"/>
</dbReference>
<evidence type="ECO:0000256" key="6">
    <source>
        <dbReference type="ARBA" id="ARBA00022692"/>
    </source>
</evidence>
<evidence type="ECO:0000256" key="8">
    <source>
        <dbReference type="ARBA" id="ARBA00022989"/>
    </source>
</evidence>
<sequence length="350" mass="40287">TATAGRGEASGRWRRPRGGAAAWFWNERFCSRNVTWADLAGEPGPPGSGLQYPRAAHVLSAFPLALGIFAVRLLFERFIAKPCAINLGIQDSGPHRAQPNAILEKVFTSITKSPDGKRLEGLSKQLDWDVRKIQRWFRHRRNQDKPTTLTKFCESMYVCAEGLHLSAPWFWDTRQCWYNYPFQPLTSRLYYYYILELAFYWSLMFSQFTDIKRKDFLIMFVHHLATIGLITFSYMNNMVRVGTLVLCLHDASDFLLEAAKLANYAKYQRLCDAFFMLFGVVFIVTRLGIYPFCFNSYFFIGSFQGQTREFSHQCSASCKSLMCFPLAVMSFLSFVEESGKLQQYSRPCAV</sequence>
<dbReference type="Gene3D" id="1.10.10.60">
    <property type="entry name" value="Homeodomain-like"/>
    <property type="match status" value="1"/>
</dbReference>
<dbReference type="AlphaFoldDB" id="A0A8C5U9X4"/>
<dbReference type="InterPro" id="IPR009057">
    <property type="entry name" value="Homeodomain-like_sf"/>
</dbReference>
<feature type="DNA-binding region" description="Homeobox" evidence="12">
    <location>
        <begin position="105"/>
        <end position="148"/>
    </location>
</feature>
<accession>A0A8C5U9X4</accession>
<evidence type="ECO:0000256" key="2">
    <source>
        <dbReference type="ARBA" id="ARBA00004760"/>
    </source>
</evidence>
<evidence type="ECO:0000256" key="5">
    <source>
        <dbReference type="ARBA" id="ARBA00022679"/>
    </source>
</evidence>
<keyword evidence="4" id="KW-0444">Lipid biosynthesis</keyword>
<evidence type="ECO:0000256" key="3">
    <source>
        <dbReference type="ARBA" id="ARBA00004991"/>
    </source>
</evidence>
<dbReference type="SMART" id="SM00724">
    <property type="entry name" value="TLC"/>
    <property type="match status" value="1"/>
</dbReference>
<feature type="transmembrane region" description="Helical" evidence="14">
    <location>
        <begin position="216"/>
        <end position="235"/>
    </location>
</feature>
<feature type="domain" description="Homeobox" evidence="15">
    <location>
        <begin position="103"/>
        <end position="147"/>
    </location>
</feature>
<evidence type="ECO:0000256" key="9">
    <source>
        <dbReference type="ARBA" id="ARBA00023098"/>
    </source>
</evidence>
<keyword evidence="12 13" id="KW-0238">DNA-binding</keyword>
<dbReference type="Pfam" id="PF03798">
    <property type="entry name" value="TRAM_LAG1_CLN8"/>
    <property type="match status" value="1"/>
</dbReference>
<evidence type="ECO:0000313" key="17">
    <source>
        <dbReference type="Proteomes" id="UP000694560"/>
    </source>
</evidence>
<evidence type="ECO:0000259" key="15">
    <source>
        <dbReference type="PROSITE" id="PS50071"/>
    </source>
</evidence>
<evidence type="ECO:0000256" key="7">
    <source>
        <dbReference type="ARBA" id="ARBA00022824"/>
    </source>
</evidence>
<comment type="pathway">
    <text evidence="2">Lipid metabolism; sphingolipid metabolism.</text>
</comment>
<dbReference type="GO" id="GO:0046513">
    <property type="term" value="P:ceramide biosynthetic process"/>
    <property type="evidence" value="ECO:0007669"/>
    <property type="project" value="InterPro"/>
</dbReference>
<name>A0A8C5U9X4_9PASS</name>
<keyword evidence="6 14" id="KW-0812">Transmembrane</keyword>
<dbReference type="FunFam" id="1.10.10.60:FF:000020">
    <property type="entry name" value="Ceramide synthase 5"/>
    <property type="match status" value="1"/>
</dbReference>
<evidence type="ECO:0000256" key="10">
    <source>
        <dbReference type="ARBA" id="ARBA00023136"/>
    </source>
</evidence>
<feature type="transmembrane region" description="Helical" evidence="14">
    <location>
        <begin position="273"/>
        <end position="300"/>
    </location>
</feature>
<dbReference type="Proteomes" id="UP000694560">
    <property type="component" value="Unplaced"/>
</dbReference>
<dbReference type="PROSITE" id="PS50071">
    <property type="entry name" value="HOMEOBOX_2"/>
    <property type="match status" value="1"/>
</dbReference>
<dbReference type="SUPFAM" id="SSF46689">
    <property type="entry name" value="Homeodomain-like"/>
    <property type="match status" value="1"/>
</dbReference>
<evidence type="ECO:0000256" key="11">
    <source>
        <dbReference type="ARBA" id="ARBA00049036"/>
    </source>
</evidence>
<keyword evidence="7" id="KW-0256">Endoplasmic reticulum</keyword>
<dbReference type="Ensembl" id="ENSMCST00000017683.1">
    <property type="protein sequence ID" value="ENSMCSP00000017246.1"/>
    <property type="gene ID" value="ENSMCSG00000012094.1"/>
</dbReference>
<dbReference type="GO" id="GO:0050291">
    <property type="term" value="F:sphingosine N-acyltransferase activity"/>
    <property type="evidence" value="ECO:0007669"/>
    <property type="project" value="InterPro"/>
</dbReference>
<reference evidence="16" key="1">
    <citation type="submission" date="2025-08" db="UniProtKB">
        <authorList>
            <consortium name="Ensembl"/>
        </authorList>
    </citation>
    <scope>IDENTIFICATION</scope>
</reference>
<proteinExistence type="predicted"/>
<keyword evidence="12 13" id="KW-0371">Homeobox</keyword>
<dbReference type="GO" id="GO:0005634">
    <property type="term" value="C:nucleus"/>
    <property type="evidence" value="ECO:0007669"/>
    <property type="project" value="UniProtKB-SubCell"/>
</dbReference>
<dbReference type="InterPro" id="IPR016439">
    <property type="entry name" value="Lag1/Lac1-like"/>
</dbReference>
<comment type="subcellular location">
    <subcellularLocation>
        <location evidence="1">Endoplasmic reticulum membrane</location>
        <topology evidence="1">Multi-pass membrane protein</topology>
    </subcellularLocation>
    <subcellularLocation>
        <location evidence="12 13">Nucleus</location>
    </subcellularLocation>
</comment>
<keyword evidence="10 14" id="KW-0472">Membrane</keyword>
<evidence type="ECO:0000256" key="4">
    <source>
        <dbReference type="ARBA" id="ARBA00022516"/>
    </source>
</evidence>
<evidence type="ECO:0000256" key="1">
    <source>
        <dbReference type="ARBA" id="ARBA00004477"/>
    </source>
</evidence>